<keyword evidence="3" id="KW-1185">Reference proteome</keyword>
<feature type="transmembrane region" description="Helical" evidence="1">
    <location>
        <begin position="183"/>
        <end position="204"/>
    </location>
</feature>
<keyword evidence="1" id="KW-0812">Transmembrane</keyword>
<feature type="transmembrane region" description="Helical" evidence="1">
    <location>
        <begin position="155"/>
        <end position="177"/>
    </location>
</feature>
<organism evidence="2 3">
    <name type="scientific">Methanococcoides methylutens</name>
    <dbReference type="NCBI Taxonomy" id="2226"/>
    <lineage>
        <taxon>Archaea</taxon>
        <taxon>Methanobacteriati</taxon>
        <taxon>Methanobacteriota</taxon>
        <taxon>Stenosarchaea group</taxon>
        <taxon>Methanomicrobia</taxon>
        <taxon>Methanosarcinales</taxon>
        <taxon>Methanosarcinaceae</taxon>
        <taxon>Methanococcoides</taxon>
    </lineage>
</organism>
<dbReference type="Proteomes" id="UP000029859">
    <property type="component" value="Unassembled WGS sequence"/>
</dbReference>
<gene>
    <name evidence="2" type="ORF">LI82_05385</name>
</gene>
<feature type="transmembrane region" description="Helical" evidence="1">
    <location>
        <begin position="16"/>
        <end position="34"/>
    </location>
</feature>
<dbReference type="EMBL" id="JRHO01000010">
    <property type="protein sequence ID" value="KGK98734.1"/>
    <property type="molecule type" value="Genomic_DNA"/>
</dbReference>
<proteinExistence type="predicted"/>
<evidence type="ECO:0000256" key="1">
    <source>
        <dbReference type="SAM" id="Phobius"/>
    </source>
</evidence>
<name>A0A099T1F3_METMT</name>
<evidence type="ECO:0000313" key="3">
    <source>
        <dbReference type="Proteomes" id="UP000029859"/>
    </source>
</evidence>
<protein>
    <submittedName>
        <fullName evidence="2">Uncharacterized protein</fullName>
    </submittedName>
</protein>
<dbReference type="OrthoDB" id="133840at2157"/>
<comment type="caution">
    <text evidence="2">The sequence shown here is derived from an EMBL/GenBank/DDBJ whole genome shotgun (WGS) entry which is preliminary data.</text>
</comment>
<accession>A0A099T1F3</accession>
<dbReference type="RefSeq" id="WP_048193893.1">
    <property type="nucleotide sequence ID" value="NZ_CAAGSM010000003.1"/>
</dbReference>
<keyword evidence="1" id="KW-0472">Membrane</keyword>
<evidence type="ECO:0000313" key="2">
    <source>
        <dbReference type="EMBL" id="KGK98734.1"/>
    </source>
</evidence>
<dbReference type="AlphaFoldDB" id="A0A099T1F3"/>
<reference evidence="2 3" key="1">
    <citation type="submission" date="2014-09" db="EMBL/GenBank/DDBJ databases">
        <title>Draft genome sequence of an obligately methylotrophic methanogen, Methanococcoides methylutens, isolated from marine sediment.</title>
        <authorList>
            <person name="Guan Y."/>
            <person name="Ngugi D.K."/>
            <person name="Blom J."/>
            <person name="Ali S."/>
            <person name="Ferry J.G."/>
            <person name="Stingl U."/>
        </authorList>
    </citation>
    <scope>NUCLEOTIDE SEQUENCE [LARGE SCALE GENOMIC DNA]</scope>
    <source>
        <strain evidence="2 3">DSM 2657</strain>
    </source>
</reference>
<sequence length="210" mass="23184">MGNEDELPESEGFEELIRYTVPGYVLGIFAGIFLDMQGYQTSPVGQWLVRTLSGEGESILEGIYSIRQRFLGGASTMAEAYGWGKLFGLAVPWIIDIFSRLAGVNVYGVEGFYIPYFYALSDQIGANISGMLFLKGKEGSWVGAVNRYVHHPVMLASLAIIIIVPIGLLLLRIYGFSPTTQTFTALETIVANLCWVPPLVGWYVQKKRGI</sequence>
<keyword evidence="1" id="KW-1133">Transmembrane helix</keyword>